<dbReference type="SUPFAM" id="SSF47699">
    <property type="entry name" value="Bifunctional inhibitor/lipid-transfer protein/seed storage 2S albumin"/>
    <property type="match status" value="1"/>
</dbReference>
<protein>
    <recommendedName>
        <fullName evidence="1">Bifunctional inhibitor/plant lipid transfer protein/seed storage helical domain-containing protein</fullName>
    </recommendedName>
</protein>
<dbReference type="InterPro" id="IPR016140">
    <property type="entry name" value="Bifunc_inhib/LTP/seed_store"/>
</dbReference>
<sequence length="150" mass="15748">MIHTNKHRSIRARIFSDDMITTGISLKVDDSFLSNSYPVIPAIESDGALLSIQTEILQSSASTLLFSILCIGVFSVAHSAHSHSHVAAPAPAVDCTTLVLKMTDCLSYVTNGSTVKKPEGTCCSVLKTVLTSNAETQPRPSDGAQGSAAA</sequence>
<reference evidence="2 3" key="1">
    <citation type="journal article" date="2018" name="Proc. Natl. Acad. Sci. U.S.A.">
        <title>Draft genome sequence of Camellia sinensis var. sinensis provides insights into the evolution of the tea genome and tea quality.</title>
        <authorList>
            <person name="Wei C."/>
            <person name="Yang H."/>
            <person name="Wang S."/>
            <person name="Zhao J."/>
            <person name="Liu C."/>
            <person name="Gao L."/>
            <person name="Xia E."/>
            <person name="Lu Y."/>
            <person name="Tai Y."/>
            <person name="She G."/>
            <person name="Sun J."/>
            <person name="Cao H."/>
            <person name="Tong W."/>
            <person name="Gao Q."/>
            <person name="Li Y."/>
            <person name="Deng W."/>
            <person name="Jiang X."/>
            <person name="Wang W."/>
            <person name="Chen Q."/>
            <person name="Zhang S."/>
            <person name="Li H."/>
            <person name="Wu J."/>
            <person name="Wang P."/>
            <person name="Li P."/>
            <person name="Shi C."/>
            <person name="Zheng F."/>
            <person name="Jian J."/>
            <person name="Huang B."/>
            <person name="Shan D."/>
            <person name="Shi M."/>
            <person name="Fang C."/>
            <person name="Yue Y."/>
            <person name="Li F."/>
            <person name="Li D."/>
            <person name="Wei S."/>
            <person name="Han B."/>
            <person name="Jiang C."/>
            <person name="Yin Y."/>
            <person name="Xia T."/>
            <person name="Zhang Z."/>
            <person name="Bennetzen J.L."/>
            <person name="Zhao S."/>
            <person name="Wan X."/>
        </authorList>
    </citation>
    <scope>NUCLEOTIDE SEQUENCE [LARGE SCALE GENOMIC DNA]</scope>
    <source>
        <strain evidence="3">cv. Shuchazao</strain>
        <tissue evidence="2">Leaf</tissue>
    </source>
</reference>
<organism evidence="2 3">
    <name type="scientific">Camellia sinensis var. sinensis</name>
    <name type="common">China tea</name>
    <dbReference type="NCBI Taxonomy" id="542762"/>
    <lineage>
        <taxon>Eukaryota</taxon>
        <taxon>Viridiplantae</taxon>
        <taxon>Streptophyta</taxon>
        <taxon>Embryophyta</taxon>
        <taxon>Tracheophyta</taxon>
        <taxon>Spermatophyta</taxon>
        <taxon>Magnoliopsida</taxon>
        <taxon>eudicotyledons</taxon>
        <taxon>Gunneridae</taxon>
        <taxon>Pentapetalae</taxon>
        <taxon>asterids</taxon>
        <taxon>Ericales</taxon>
        <taxon>Theaceae</taxon>
        <taxon>Camellia</taxon>
    </lineage>
</organism>
<dbReference type="AlphaFoldDB" id="A0A4S4EDJ1"/>
<gene>
    <name evidence="2" type="ORF">TEA_005961</name>
</gene>
<evidence type="ECO:0000259" key="1">
    <source>
        <dbReference type="Pfam" id="PF14368"/>
    </source>
</evidence>
<dbReference type="Pfam" id="PF14368">
    <property type="entry name" value="LTP_2"/>
    <property type="match status" value="1"/>
</dbReference>
<keyword evidence="3" id="KW-1185">Reference proteome</keyword>
<name>A0A4S4EDJ1_CAMSN</name>
<dbReference type="InterPro" id="IPR036312">
    <property type="entry name" value="Bifun_inhib/LTP/seed_sf"/>
</dbReference>
<dbReference type="Gene3D" id="1.10.110.10">
    <property type="entry name" value="Plant lipid-transfer and hydrophobic proteins"/>
    <property type="match status" value="1"/>
</dbReference>
<dbReference type="CDD" id="cd00010">
    <property type="entry name" value="AAI_LTSS"/>
    <property type="match status" value="1"/>
</dbReference>
<evidence type="ECO:0000313" key="2">
    <source>
        <dbReference type="EMBL" id="THG13934.1"/>
    </source>
</evidence>
<evidence type="ECO:0000313" key="3">
    <source>
        <dbReference type="Proteomes" id="UP000306102"/>
    </source>
</evidence>
<accession>A0A4S4EDJ1</accession>
<feature type="domain" description="Bifunctional inhibitor/plant lipid transfer protein/seed storage helical" evidence="1">
    <location>
        <begin position="80"/>
        <end position="134"/>
    </location>
</feature>
<comment type="caution">
    <text evidence="2">The sequence shown here is derived from an EMBL/GenBank/DDBJ whole genome shotgun (WGS) entry which is preliminary data.</text>
</comment>
<dbReference type="Proteomes" id="UP000306102">
    <property type="component" value="Unassembled WGS sequence"/>
</dbReference>
<dbReference type="STRING" id="542762.A0A4S4EDJ1"/>
<dbReference type="EMBL" id="SDRB02005606">
    <property type="protein sequence ID" value="THG13934.1"/>
    <property type="molecule type" value="Genomic_DNA"/>
</dbReference>
<proteinExistence type="predicted"/>